<dbReference type="EMBL" id="CP113517">
    <property type="protein sequence ID" value="WAR43723.1"/>
    <property type="molecule type" value="Genomic_DNA"/>
</dbReference>
<reference evidence="1" key="1">
    <citation type="submission" date="2022-11" db="EMBL/GenBank/DDBJ databases">
        <title>Methylomonas rapida sp. nov., Carotenoid-Producing Obligate Methanotrophs with High Growth Characteristics and Biotechnological Potential.</title>
        <authorList>
            <person name="Tikhonova E.N."/>
            <person name="Suleimanov R.Z."/>
            <person name="Miroshnikov K."/>
            <person name="Oshkin I.Y."/>
            <person name="Belova S.E."/>
            <person name="Danilova O.V."/>
            <person name="Ashikhmin A."/>
            <person name="Konopkin A."/>
            <person name="But S.Y."/>
            <person name="Khmelenina V.N."/>
            <person name="Kuznetsov N."/>
            <person name="Pimenov N.V."/>
            <person name="Dedysh S.N."/>
        </authorList>
    </citation>
    <scope>NUCLEOTIDE SEQUENCE</scope>
    <source>
        <strain evidence="1">MP1</strain>
    </source>
</reference>
<dbReference type="Proteomes" id="UP001162780">
    <property type="component" value="Chromosome"/>
</dbReference>
<gene>
    <name evidence="1" type="ORF">NM686_015230</name>
</gene>
<evidence type="ECO:0000313" key="1">
    <source>
        <dbReference type="EMBL" id="WAR43723.1"/>
    </source>
</evidence>
<dbReference type="RefSeq" id="WP_255188710.1">
    <property type="nucleotide sequence ID" value="NZ_CP113517.1"/>
</dbReference>
<protein>
    <submittedName>
        <fullName evidence="1">Uncharacterized protein</fullName>
    </submittedName>
</protein>
<evidence type="ECO:0000313" key="2">
    <source>
        <dbReference type="Proteomes" id="UP001162780"/>
    </source>
</evidence>
<name>A0ABY7GK43_9GAMM</name>
<keyword evidence="2" id="KW-1185">Reference proteome</keyword>
<sequence length="97" mass="11242">MTKNIHPLAELRRQGFEADLYQARLRVYPRSRMNKALCQYVTANLPAIVDGIVAEQKEKAKDDAFLWELPPKIGVDLFGFEVDMVEKIPYHLNGEFY</sequence>
<organism evidence="1 2">
    <name type="scientific">Methylomonas rapida</name>
    <dbReference type="NCBI Taxonomy" id="2963939"/>
    <lineage>
        <taxon>Bacteria</taxon>
        <taxon>Pseudomonadati</taxon>
        <taxon>Pseudomonadota</taxon>
        <taxon>Gammaproteobacteria</taxon>
        <taxon>Methylococcales</taxon>
        <taxon>Methylococcaceae</taxon>
        <taxon>Methylomonas</taxon>
    </lineage>
</organism>
<proteinExistence type="predicted"/>
<accession>A0ABY7GK43</accession>